<sequence>MPSLVAADILRGTQRLLLDLGLTSLPEFTLATGRRVDLMALGPDGRFVAVEVKSSRADFLSDQKWTDYLAYADRFYFAVAPGFPLDILPPAEGLIVADRYAASLLRPACERTVPASRRRALLLRFARTAALRLQGAADPDALSEPA</sequence>
<gene>
    <name evidence="1" type="ORF">U1T56_05080</name>
</gene>
<accession>A0ABU8XMX0</accession>
<dbReference type="Pfam" id="PF06319">
    <property type="entry name" value="MmcB-like"/>
    <property type="match status" value="1"/>
</dbReference>
<organism evidence="1 2">
    <name type="scientific">Benzoatithermus flavus</name>
    <dbReference type="NCBI Taxonomy" id="3108223"/>
    <lineage>
        <taxon>Bacteria</taxon>
        <taxon>Pseudomonadati</taxon>
        <taxon>Pseudomonadota</taxon>
        <taxon>Alphaproteobacteria</taxon>
        <taxon>Geminicoccales</taxon>
        <taxon>Geminicoccaceae</taxon>
        <taxon>Benzoatithermus</taxon>
    </lineage>
</organism>
<proteinExistence type="predicted"/>
<reference evidence="1 2" key="1">
    <citation type="submission" date="2024-01" db="EMBL/GenBank/DDBJ databases">
        <title>Multi-omics insights into the function and evolution of sodium benzoate biodegradation pathways in Benzoatithermus flavus gen. nov., sp. nov. from hot spring.</title>
        <authorList>
            <person name="Hu C.-J."/>
            <person name="Li W.-J."/>
        </authorList>
    </citation>
    <scope>NUCLEOTIDE SEQUENCE [LARGE SCALE GENOMIC DNA]</scope>
    <source>
        <strain evidence="1 2">SYSU G07066</strain>
    </source>
</reference>
<dbReference type="PIRSF" id="PIRSF031796">
    <property type="entry name" value="UPC031796"/>
    <property type="match status" value="1"/>
</dbReference>
<comment type="caution">
    <text evidence="1">The sequence shown here is derived from an EMBL/GenBank/DDBJ whole genome shotgun (WGS) entry which is preliminary data.</text>
</comment>
<dbReference type="Proteomes" id="UP001375743">
    <property type="component" value="Unassembled WGS sequence"/>
</dbReference>
<dbReference type="InterPro" id="IPR009394">
    <property type="entry name" value="MmcB-like"/>
</dbReference>
<evidence type="ECO:0000313" key="2">
    <source>
        <dbReference type="Proteomes" id="UP001375743"/>
    </source>
</evidence>
<protein>
    <submittedName>
        <fullName evidence="1">MmcB family DNA repair protein</fullName>
    </submittedName>
</protein>
<dbReference type="RefSeq" id="WP_418158356.1">
    <property type="nucleotide sequence ID" value="NZ_JBBLZC010000003.1"/>
</dbReference>
<evidence type="ECO:0000313" key="1">
    <source>
        <dbReference type="EMBL" id="MEK0082512.1"/>
    </source>
</evidence>
<keyword evidence="2" id="KW-1185">Reference proteome</keyword>
<name>A0ABU8XMX0_9PROT</name>
<dbReference type="EMBL" id="JBBLZC010000003">
    <property type="protein sequence ID" value="MEK0082512.1"/>
    <property type="molecule type" value="Genomic_DNA"/>
</dbReference>